<accession>A0A7X5SBW3</accession>
<feature type="transmembrane region" description="Helical" evidence="2">
    <location>
        <begin position="58"/>
        <end position="74"/>
    </location>
</feature>
<gene>
    <name evidence="4" type="ORF">G3W61_29045</name>
</gene>
<reference evidence="4 5" key="1">
    <citation type="submission" date="2019-11" db="EMBL/GenBank/DDBJ databases">
        <title>Genome-resolved metagenomics to study the prevalence of co-infection and intraspecific heterogeneity among plant pathogen metapopulations.</title>
        <authorList>
            <person name="Newberry E."/>
            <person name="Bhandari R."/>
            <person name="Kemble J."/>
            <person name="Sikora E."/>
            <person name="Potnis N."/>
        </authorList>
    </citation>
    <scope>NUCLEOTIDE SEQUENCE [LARGE SCALE GENOMIC DNA]</scope>
    <source>
        <strain evidence="4">Xp_Tom_Tuscaloosa_18b</strain>
    </source>
</reference>
<sequence>MAWLVKSSYLVAATLFLLGLQRMASPLTARSGIRWAGLGMLIATVATFFLPELHNVPLILAALAIGTGVAWWSARKVAITDMPQMVALYNGMGGGSAAAIGAVELLRFAFFANRDTTHWSAQAIA</sequence>
<evidence type="ECO:0000259" key="3">
    <source>
        <dbReference type="Pfam" id="PF02233"/>
    </source>
</evidence>
<feature type="transmembrane region" description="Helical" evidence="2">
    <location>
        <begin position="86"/>
        <end position="106"/>
    </location>
</feature>
<keyword evidence="2" id="KW-0472">Membrane</keyword>
<dbReference type="Pfam" id="PF02233">
    <property type="entry name" value="PNTB"/>
    <property type="match status" value="1"/>
</dbReference>
<feature type="transmembrane region" description="Helical" evidence="2">
    <location>
        <begin position="34"/>
        <end position="51"/>
    </location>
</feature>
<dbReference type="EMBL" id="JAAGYU010001422">
    <property type="protein sequence ID" value="NEL80286.1"/>
    <property type="molecule type" value="Genomic_DNA"/>
</dbReference>
<feature type="domain" description="NADP transhydrogenase beta-like" evidence="3">
    <location>
        <begin position="7"/>
        <end position="111"/>
    </location>
</feature>
<keyword evidence="1" id="KW-0520">NAD</keyword>
<evidence type="ECO:0000256" key="1">
    <source>
        <dbReference type="ARBA" id="ARBA00023027"/>
    </source>
</evidence>
<organism evidence="4 5">
    <name type="scientific">Xanthomonas perforans</name>
    <dbReference type="NCBI Taxonomy" id="442694"/>
    <lineage>
        <taxon>Bacteria</taxon>
        <taxon>Pseudomonadati</taxon>
        <taxon>Pseudomonadota</taxon>
        <taxon>Gammaproteobacteria</taxon>
        <taxon>Lysobacterales</taxon>
        <taxon>Lysobacteraceae</taxon>
        <taxon>Xanthomonas</taxon>
    </lineage>
</organism>
<evidence type="ECO:0000313" key="5">
    <source>
        <dbReference type="Proteomes" id="UP000471082"/>
    </source>
</evidence>
<dbReference type="PANTHER" id="PTHR44758:SF1">
    <property type="entry name" value="NAD(P) TRANSHYDROGENASE SUBUNIT BETA"/>
    <property type="match status" value="1"/>
</dbReference>
<keyword evidence="2" id="KW-1133">Transmembrane helix</keyword>
<protein>
    <submittedName>
        <fullName evidence="4">NAD(P)(+) transhydrogenase (Re/Si-specific) subunit beta</fullName>
    </submittedName>
</protein>
<evidence type="ECO:0000313" key="4">
    <source>
        <dbReference type="EMBL" id="NEL80286.1"/>
    </source>
</evidence>
<proteinExistence type="predicted"/>
<dbReference type="Proteomes" id="UP000471082">
    <property type="component" value="Unassembled WGS sequence"/>
</dbReference>
<dbReference type="InterPro" id="IPR034300">
    <property type="entry name" value="PNTB-like"/>
</dbReference>
<dbReference type="AlphaFoldDB" id="A0A7X5SBW3"/>
<keyword evidence="2" id="KW-0812">Transmembrane</keyword>
<evidence type="ECO:0000256" key="2">
    <source>
        <dbReference type="SAM" id="Phobius"/>
    </source>
</evidence>
<dbReference type="PANTHER" id="PTHR44758">
    <property type="entry name" value="NAD(P) TRANSHYDROGENASE SUBUNIT BETA"/>
    <property type="match status" value="1"/>
</dbReference>
<feature type="non-terminal residue" evidence="4">
    <location>
        <position position="125"/>
    </location>
</feature>
<name>A0A7X5SBW3_XANPE</name>
<comment type="caution">
    <text evidence="4">The sequence shown here is derived from an EMBL/GenBank/DDBJ whole genome shotgun (WGS) entry which is preliminary data.</text>
</comment>